<keyword evidence="3" id="KW-1185">Reference proteome</keyword>
<dbReference type="AlphaFoldDB" id="A3LRK8"/>
<proteinExistence type="predicted"/>
<dbReference type="RefSeq" id="XP_001383785.2">
    <property type="nucleotide sequence ID" value="XM_001383748.1"/>
</dbReference>
<protein>
    <recommendedName>
        <fullName evidence="1">DNA/RNA-binding protein Alba-like domain-containing protein</fullName>
    </recommendedName>
</protein>
<dbReference type="InParanoid" id="A3LRK8"/>
<dbReference type="HOGENOM" id="CLU_1594303_0_0_1"/>
<dbReference type="GO" id="GO:0003676">
    <property type="term" value="F:nucleic acid binding"/>
    <property type="evidence" value="ECO:0007669"/>
    <property type="project" value="InterPro"/>
</dbReference>
<dbReference type="SUPFAM" id="SSF82704">
    <property type="entry name" value="AlbA-like"/>
    <property type="match status" value="1"/>
</dbReference>
<dbReference type="KEGG" id="pic:PICST_30725"/>
<evidence type="ECO:0000313" key="2">
    <source>
        <dbReference type="EMBL" id="ABN65756.2"/>
    </source>
</evidence>
<name>A3LRK8_PICST</name>
<reference evidence="2 3" key="1">
    <citation type="journal article" date="2007" name="Nat. Biotechnol.">
        <title>Genome sequence of the lignocellulose-bioconverting and xylose-fermenting yeast Pichia stipitis.</title>
        <authorList>
            <person name="Jeffries T.W."/>
            <person name="Grigoriev I.V."/>
            <person name="Grimwood J."/>
            <person name="Laplaza J.M."/>
            <person name="Aerts A."/>
            <person name="Salamov A."/>
            <person name="Schmutz J."/>
            <person name="Lindquist E."/>
            <person name="Dehal P."/>
            <person name="Shapiro H."/>
            <person name="Jin Y.S."/>
            <person name="Passoth V."/>
            <person name="Richardson P.M."/>
        </authorList>
    </citation>
    <scope>NUCLEOTIDE SEQUENCE [LARGE SCALE GENOMIC DNA]</scope>
    <source>
        <strain evidence="3">ATCC 58785 / CBS 6054 / NBRC 10063 / NRRL Y-11545</strain>
    </source>
</reference>
<dbReference type="EMBL" id="CP000497">
    <property type="protein sequence ID" value="ABN65756.2"/>
    <property type="molecule type" value="Genomic_DNA"/>
</dbReference>
<dbReference type="eggNOG" id="ENOG502T5RX">
    <property type="taxonomic scope" value="Eukaryota"/>
</dbReference>
<dbReference type="OrthoDB" id="4020196at2759"/>
<dbReference type="Pfam" id="PF01918">
    <property type="entry name" value="Alba"/>
    <property type="match status" value="1"/>
</dbReference>
<evidence type="ECO:0000259" key="1">
    <source>
        <dbReference type="Pfam" id="PF01918"/>
    </source>
</evidence>
<dbReference type="Proteomes" id="UP000002258">
    <property type="component" value="Chromosome 3"/>
</dbReference>
<gene>
    <name evidence="2" type="ORF">PICST_30725</name>
</gene>
<accession>A3LRK8</accession>
<feature type="domain" description="DNA/RNA-binding protein Alba-like" evidence="1">
    <location>
        <begin position="33"/>
        <end position="98"/>
    </location>
</feature>
<evidence type="ECO:0000313" key="3">
    <source>
        <dbReference type="Proteomes" id="UP000002258"/>
    </source>
</evidence>
<dbReference type="InterPro" id="IPR002775">
    <property type="entry name" value="DNA/RNA-bd_Alba-like"/>
</dbReference>
<organism evidence="2 3">
    <name type="scientific">Scheffersomyces stipitis (strain ATCC 58785 / CBS 6054 / NBRC 10063 / NRRL Y-11545)</name>
    <name type="common">Yeast</name>
    <name type="synonym">Pichia stipitis</name>
    <dbReference type="NCBI Taxonomy" id="322104"/>
    <lineage>
        <taxon>Eukaryota</taxon>
        <taxon>Fungi</taxon>
        <taxon>Dikarya</taxon>
        <taxon>Ascomycota</taxon>
        <taxon>Saccharomycotina</taxon>
        <taxon>Pichiomycetes</taxon>
        <taxon>Debaryomycetaceae</taxon>
        <taxon>Scheffersomyces</taxon>
    </lineage>
</organism>
<dbReference type="OMA" id="IAKLICI"/>
<sequence>MTDTNSGSLEEWKSITSQISSLLEAKFQIKATVVPITKNDNMNKKVDKILESLQQEKPVVIASISNGIPKAISIVEIVKQQMKNRSLNIAQFNNLQSHSSYTNPNIKFSKEKDDEDVSTEIKGRKEYSLPVLHILLGGKDMQGPPEWTKQ</sequence>
<dbReference type="InterPro" id="IPR036882">
    <property type="entry name" value="Alba-like_dom_sf"/>
</dbReference>
<dbReference type="GeneID" id="4837992"/>
<dbReference type="Gene3D" id="3.30.110.20">
    <property type="entry name" value="Alba-like domain"/>
    <property type="match status" value="1"/>
</dbReference>